<feature type="compositionally biased region" description="Acidic residues" evidence="2">
    <location>
        <begin position="185"/>
        <end position="207"/>
    </location>
</feature>
<comment type="caution">
    <text evidence="3">The sequence shown here is derived from an EMBL/GenBank/DDBJ whole genome shotgun (WGS) entry which is preliminary data.</text>
</comment>
<keyword evidence="4" id="KW-1185">Reference proteome</keyword>
<gene>
    <name evidence="3" type="ORF">DFH08DRAFT_963701</name>
</gene>
<keyword evidence="1" id="KW-0175">Coiled coil</keyword>
<reference evidence="3" key="1">
    <citation type="submission" date="2023-03" db="EMBL/GenBank/DDBJ databases">
        <title>Massive genome expansion in bonnet fungi (Mycena s.s.) driven by repeated elements and novel gene families across ecological guilds.</title>
        <authorList>
            <consortium name="Lawrence Berkeley National Laboratory"/>
            <person name="Harder C.B."/>
            <person name="Miyauchi S."/>
            <person name="Viragh M."/>
            <person name="Kuo A."/>
            <person name="Thoen E."/>
            <person name="Andreopoulos B."/>
            <person name="Lu D."/>
            <person name="Skrede I."/>
            <person name="Drula E."/>
            <person name="Henrissat B."/>
            <person name="Morin E."/>
            <person name="Kohler A."/>
            <person name="Barry K."/>
            <person name="LaButti K."/>
            <person name="Morin E."/>
            <person name="Salamov A."/>
            <person name="Lipzen A."/>
            <person name="Mereny Z."/>
            <person name="Hegedus B."/>
            <person name="Baldrian P."/>
            <person name="Stursova M."/>
            <person name="Weitz H."/>
            <person name="Taylor A."/>
            <person name="Grigoriev I.V."/>
            <person name="Nagy L.G."/>
            <person name="Martin F."/>
            <person name="Kauserud H."/>
        </authorList>
    </citation>
    <scope>NUCLEOTIDE SEQUENCE</scope>
    <source>
        <strain evidence="3">CBHHK002</strain>
    </source>
</reference>
<evidence type="ECO:0000313" key="4">
    <source>
        <dbReference type="Proteomes" id="UP001218218"/>
    </source>
</evidence>
<proteinExistence type="predicted"/>
<evidence type="ECO:0000313" key="3">
    <source>
        <dbReference type="EMBL" id="KAJ7340856.1"/>
    </source>
</evidence>
<name>A0AAD7EPN3_9AGAR</name>
<accession>A0AAD7EPN3</accession>
<sequence>MTPSRNKTRGNKGHFHGDPLEFLLENLPDYLALAPHKKGSFWDTFFPAWDVKYPKLESDELREELEREEAAYKAECEELKAANENEVRKRGHRKAVLQDFPATSDRLNELRACDAEQSKLKNWFSNAKTKEKTQKVEPFRAWLSSLTALRGAPRHVHMPWVLWQHEKHGEILRVRYRDLYGKNADDEEEDISSADAFEKEDEEEQAGNDDAAPTRAETLHRKMRFTQEYFTELAEEEQQELHVQREKNYQERRSAYEKALQGDTECSAEELEERRAHAEAISQRTLETLCAQLQCKGVLILGEIADVETDEIFLSMVQSGTMLGHPDIDFTKWAPVRSKAVLQAFTDFLVACKKAEMGRLGGLVDPGPASTSAPSLCAQCMGALISLQCSASEPPRRGTPAKPPAASATAAGSAEEGGEHRAPKGKRRRGTEEAEAEESGAKEDEDEDDWPGGEERDDDLNQPAPSAPRTSPSPSPSLRYPPKSPLQRALDAMDTPQRNHRIRDLNTLSEYEFDCEQNIARNDELLRALFLVDAAMEVGLPQARKPKPAKAARFQHREPL</sequence>
<feature type="region of interest" description="Disordered" evidence="2">
    <location>
        <begin position="391"/>
        <end position="485"/>
    </location>
</feature>
<feature type="compositionally biased region" description="Low complexity" evidence="2">
    <location>
        <begin position="398"/>
        <end position="414"/>
    </location>
</feature>
<feature type="compositionally biased region" description="Low complexity" evidence="2">
    <location>
        <begin position="463"/>
        <end position="481"/>
    </location>
</feature>
<evidence type="ECO:0000256" key="2">
    <source>
        <dbReference type="SAM" id="MobiDB-lite"/>
    </source>
</evidence>
<feature type="coiled-coil region" evidence="1">
    <location>
        <begin position="55"/>
        <end position="89"/>
    </location>
</feature>
<dbReference type="AlphaFoldDB" id="A0AAD7EPN3"/>
<organism evidence="3 4">
    <name type="scientific">Mycena albidolilacea</name>
    <dbReference type="NCBI Taxonomy" id="1033008"/>
    <lineage>
        <taxon>Eukaryota</taxon>
        <taxon>Fungi</taxon>
        <taxon>Dikarya</taxon>
        <taxon>Basidiomycota</taxon>
        <taxon>Agaricomycotina</taxon>
        <taxon>Agaricomycetes</taxon>
        <taxon>Agaricomycetidae</taxon>
        <taxon>Agaricales</taxon>
        <taxon>Marasmiineae</taxon>
        <taxon>Mycenaceae</taxon>
        <taxon>Mycena</taxon>
    </lineage>
</organism>
<protein>
    <submittedName>
        <fullName evidence="3">Uncharacterized protein</fullName>
    </submittedName>
</protein>
<dbReference type="EMBL" id="JARIHO010000026">
    <property type="protein sequence ID" value="KAJ7340856.1"/>
    <property type="molecule type" value="Genomic_DNA"/>
</dbReference>
<dbReference type="Proteomes" id="UP001218218">
    <property type="component" value="Unassembled WGS sequence"/>
</dbReference>
<feature type="region of interest" description="Disordered" evidence="2">
    <location>
        <begin position="185"/>
        <end position="216"/>
    </location>
</feature>
<evidence type="ECO:0000256" key="1">
    <source>
        <dbReference type="SAM" id="Coils"/>
    </source>
</evidence>
<feature type="compositionally biased region" description="Acidic residues" evidence="2">
    <location>
        <begin position="433"/>
        <end position="460"/>
    </location>
</feature>